<dbReference type="Proteomes" id="UP001153620">
    <property type="component" value="Chromosome 1"/>
</dbReference>
<sequence length="393" mass="43954">MGCGQSKKIHLYPRKNKSKSNGKKGHEDSGDDEEENTEEKDEQQQHKEKEKIDEELQLSEGSSPEPNSNEVMIPILKKNGPLLQSQEISTSQQNFFKMLDQKIEQGPDYDSNSETEIALEEARLNSLVQHWESASLSASMCSSTSRSLQNTPVRSAPLTRQQLRSQFQQPLSAELLTQQQMIKQLQQHQANQAAAVSAGNLSINSPKRIELNPSNRQQLLTQTIIHQTYGVQPQQTLQQAHVLAQYQQQQQQNIQLRQLSASSVIPSSNYSPPIPGATNIPQATANRNIACLQMSYFPTQPNAVPLYGGEAVHSQVQQPQEPRFPHAISVNRLAPQVQRQLRETQELIKADCPPMYQGAYQTAANASLRSQTRTGLRRPTLETQYSVGNSELS</sequence>
<evidence type="ECO:0000313" key="2">
    <source>
        <dbReference type="EMBL" id="CAH1714147.1"/>
    </source>
</evidence>
<proteinExistence type="predicted"/>
<dbReference type="AlphaFoldDB" id="A0A9P0NAZ6"/>
<dbReference type="PANTHER" id="PTHR14974:SF3">
    <property type="entry name" value="SIMILAR TO RIKEN CDNA 1700025G04 GENE"/>
    <property type="match status" value="1"/>
</dbReference>
<dbReference type="EMBL" id="OU895877">
    <property type="protein sequence ID" value="CAH1714147.1"/>
    <property type="molecule type" value="Genomic_DNA"/>
</dbReference>
<protein>
    <submittedName>
        <fullName evidence="2">Uncharacterized protein</fullName>
    </submittedName>
</protein>
<gene>
    <name evidence="2" type="ORF">CHIRRI_LOCUS3295</name>
</gene>
<feature type="compositionally biased region" description="Low complexity" evidence="1">
    <location>
        <begin position="59"/>
        <end position="70"/>
    </location>
</feature>
<evidence type="ECO:0000313" key="3">
    <source>
        <dbReference type="Proteomes" id="UP001153620"/>
    </source>
</evidence>
<dbReference type="PANTHER" id="PTHR14974">
    <property type="entry name" value="SIMILAR TO RIKEN CDNA 1700025G04 GENE"/>
    <property type="match status" value="1"/>
</dbReference>
<accession>A0A9P0NAZ6</accession>
<reference evidence="2" key="1">
    <citation type="submission" date="2022-01" db="EMBL/GenBank/DDBJ databases">
        <authorList>
            <person name="King R."/>
        </authorList>
    </citation>
    <scope>NUCLEOTIDE SEQUENCE</scope>
</reference>
<name>A0A9P0NAZ6_9DIPT</name>
<dbReference type="InterPro" id="IPR027967">
    <property type="entry name" value="DUF4612"/>
</dbReference>
<feature type="region of interest" description="Disordered" evidence="1">
    <location>
        <begin position="1"/>
        <end position="71"/>
    </location>
</feature>
<dbReference type="Pfam" id="PF15389">
    <property type="entry name" value="DUF4612"/>
    <property type="match status" value="1"/>
</dbReference>
<keyword evidence="3" id="KW-1185">Reference proteome</keyword>
<evidence type="ECO:0000256" key="1">
    <source>
        <dbReference type="SAM" id="MobiDB-lite"/>
    </source>
</evidence>
<feature type="compositionally biased region" description="Basic residues" evidence="1">
    <location>
        <begin position="7"/>
        <end position="23"/>
    </location>
</feature>
<organism evidence="2 3">
    <name type="scientific">Chironomus riparius</name>
    <dbReference type="NCBI Taxonomy" id="315576"/>
    <lineage>
        <taxon>Eukaryota</taxon>
        <taxon>Metazoa</taxon>
        <taxon>Ecdysozoa</taxon>
        <taxon>Arthropoda</taxon>
        <taxon>Hexapoda</taxon>
        <taxon>Insecta</taxon>
        <taxon>Pterygota</taxon>
        <taxon>Neoptera</taxon>
        <taxon>Endopterygota</taxon>
        <taxon>Diptera</taxon>
        <taxon>Nematocera</taxon>
        <taxon>Chironomoidea</taxon>
        <taxon>Chironomidae</taxon>
        <taxon>Chironominae</taxon>
        <taxon>Chironomus</taxon>
    </lineage>
</organism>
<reference evidence="2" key="2">
    <citation type="submission" date="2022-10" db="EMBL/GenBank/DDBJ databases">
        <authorList>
            <consortium name="ENA_rothamsted_submissions"/>
            <consortium name="culmorum"/>
            <person name="King R."/>
        </authorList>
    </citation>
    <scope>NUCLEOTIDE SEQUENCE</scope>
</reference>
<feature type="compositionally biased region" description="Basic and acidic residues" evidence="1">
    <location>
        <begin position="42"/>
        <end position="54"/>
    </location>
</feature>
<feature type="compositionally biased region" description="Acidic residues" evidence="1">
    <location>
        <begin position="29"/>
        <end position="41"/>
    </location>
</feature>